<organism evidence="1">
    <name type="scientific">Herelleviridae sp. cttEB8</name>
    <dbReference type="NCBI Taxonomy" id="2825832"/>
    <lineage>
        <taxon>Viruses</taxon>
        <taxon>Duplodnaviria</taxon>
        <taxon>Heunggongvirae</taxon>
        <taxon>Uroviricota</taxon>
        <taxon>Caudoviricetes</taxon>
        <taxon>Herelleviridae</taxon>
    </lineage>
</organism>
<dbReference type="EMBL" id="BK015344">
    <property type="protein sequence ID" value="DAE02358.1"/>
    <property type="molecule type" value="Genomic_DNA"/>
</dbReference>
<reference evidence="1" key="1">
    <citation type="journal article" date="2021" name="Proc. Natl. Acad. Sci. U.S.A.">
        <title>A Catalog of Tens of Thousands of Viruses from Human Metagenomes Reveals Hidden Associations with Chronic Diseases.</title>
        <authorList>
            <person name="Tisza M.J."/>
            <person name="Buck C.B."/>
        </authorList>
    </citation>
    <scope>NUCLEOTIDE SEQUENCE</scope>
    <source>
        <strain evidence="1">CttEB8</strain>
    </source>
</reference>
<name>A0A8S5P5K0_9CAUD</name>
<proteinExistence type="predicted"/>
<evidence type="ECO:0000313" key="1">
    <source>
        <dbReference type="EMBL" id="DAE02358.1"/>
    </source>
</evidence>
<accession>A0A8S5P5K0</accession>
<sequence>MKAGKKGEVRERESRLFVFSSYLFWRCYPSLSAVLCKYLCNYVLYM</sequence>
<protein>
    <submittedName>
        <fullName evidence="1">Putative WW-binding domain and destruction box</fullName>
    </submittedName>
</protein>